<evidence type="ECO:0000313" key="1">
    <source>
        <dbReference type="EMBL" id="MFC5008543.1"/>
    </source>
</evidence>
<gene>
    <name evidence="1" type="ORF">ACFPIJ_63370</name>
</gene>
<dbReference type="Proteomes" id="UP001595912">
    <property type="component" value="Unassembled WGS sequence"/>
</dbReference>
<sequence>MNDRGWQVLLDAIGLLTLRADGDHINVPEQIEYLKQVDGENTIGGAGAMTVALATLCEHLVEDVAGLRGVTTAEVRQELAARCVA</sequence>
<evidence type="ECO:0000313" key="2">
    <source>
        <dbReference type="Proteomes" id="UP001595912"/>
    </source>
</evidence>
<accession>A0ABV9WLS3</accession>
<comment type="caution">
    <text evidence="1">The sequence shown here is derived from an EMBL/GenBank/DDBJ whole genome shotgun (WGS) entry which is preliminary data.</text>
</comment>
<dbReference type="EMBL" id="JBHSIU010000131">
    <property type="protein sequence ID" value="MFC5008543.1"/>
    <property type="molecule type" value="Genomic_DNA"/>
</dbReference>
<reference evidence="2" key="1">
    <citation type="journal article" date="2019" name="Int. J. Syst. Evol. Microbiol.">
        <title>The Global Catalogue of Microorganisms (GCM) 10K type strain sequencing project: providing services to taxonomists for standard genome sequencing and annotation.</title>
        <authorList>
            <consortium name="The Broad Institute Genomics Platform"/>
            <consortium name="The Broad Institute Genome Sequencing Center for Infectious Disease"/>
            <person name="Wu L."/>
            <person name="Ma J."/>
        </authorList>
    </citation>
    <scope>NUCLEOTIDE SEQUENCE [LARGE SCALE GENOMIC DNA]</scope>
    <source>
        <strain evidence="2">CGMCC 4.7152</strain>
    </source>
</reference>
<protein>
    <submittedName>
        <fullName evidence="1">Uncharacterized protein</fullName>
    </submittedName>
</protein>
<proteinExistence type="predicted"/>
<keyword evidence="2" id="KW-1185">Reference proteome</keyword>
<dbReference type="RefSeq" id="WP_380129237.1">
    <property type="nucleotide sequence ID" value="NZ_JBHSIU010000131.1"/>
</dbReference>
<organism evidence="1 2">
    <name type="scientific">Dactylosporangium cerinum</name>
    <dbReference type="NCBI Taxonomy" id="1434730"/>
    <lineage>
        <taxon>Bacteria</taxon>
        <taxon>Bacillati</taxon>
        <taxon>Actinomycetota</taxon>
        <taxon>Actinomycetes</taxon>
        <taxon>Micromonosporales</taxon>
        <taxon>Micromonosporaceae</taxon>
        <taxon>Dactylosporangium</taxon>
    </lineage>
</organism>
<name>A0ABV9WLS3_9ACTN</name>